<dbReference type="EMBL" id="AUZY01011390">
    <property type="protein sequence ID" value="EQD34796.1"/>
    <property type="molecule type" value="Genomic_DNA"/>
</dbReference>
<keyword evidence="2" id="KW-0489">Methyltransferase</keyword>
<dbReference type="InterPro" id="IPR046817">
    <property type="entry name" value="MmeI_N"/>
</dbReference>
<protein>
    <submittedName>
        <fullName evidence="2">Methylase</fullName>
    </submittedName>
</protein>
<name>T0YH67_9ZZZZ</name>
<reference evidence="2" key="2">
    <citation type="journal article" date="2014" name="ISME J.">
        <title>Microbial stratification in low pH oxic and suboxic macroscopic growths along an acid mine drainage.</title>
        <authorList>
            <person name="Mendez-Garcia C."/>
            <person name="Mesa V."/>
            <person name="Sprenger R.R."/>
            <person name="Richter M."/>
            <person name="Diez M.S."/>
            <person name="Solano J."/>
            <person name="Bargiela R."/>
            <person name="Golyshina O.V."/>
            <person name="Manteca A."/>
            <person name="Ramos J.L."/>
            <person name="Gallego J.R."/>
            <person name="Llorente I."/>
            <person name="Martins Dos Santos V.A."/>
            <person name="Jensen O.N."/>
            <person name="Pelaez A.I."/>
            <person name="Sanchez J."/>
            <person name="Ferrer M."/>
        </authorList>
    </citation>
    <scope>NUCLEOTIDE SEQUENCE</scope>
</reference>
<organism evidence="2">
    <name type="scientific">mine drainage metagenome</name>
    <dbReference type="NCBI Taxonomy" id="410659"/>
    <lineage>
        <taxon>unclassified sequences</taxon>
        <taxon>metagenomes</taxon>
        <taxon>ecological metagenomes</taxon>
    </lineage>
</organism>
<feature type="non-terminal residue" evidence="2">
    <location>
        <position position="100"/>
    </location>
</feature>
<feature type="domain" description="MmeI-like N-terminal" evidence="1">
    <location>
        <begin position="12"/>
        <end position="95"/>
    </location>
</feature>
<dbReference type="Pfam" id="PF20464">
    <property type="entry name" value="MmeI_N"/>
    <property type="match status" value="1"/>
</dbReference>
<accession>T0YH67</accession>
<dbReference type="AlphaFoldDB" id="T0YH67"/>
<gene>
    <name evidence="2" type="ORF">B1B_17060</name>
</gene>
<proteinExistence type="predicted"/>
<dbReference type="GO" id="GO:0032259">
    <property type="term" value="P:methylation"/>
    <property type="evidence" value="ECO:0007669"/>
    <property type="project" value="UniProtKB-KW"/>
</dbReference>
<sequence length="100" mass="11356">MSRITRNLMRSNLAAFAAKWQQARREKALAQTFWLRFYECFGIRPEDVALYEHEVHKIGGGVGFIDSFIPGLLIVEHKSRGKSLDVAFDQAADYALALPE</sequence>
<evidence type="ECO:0000259" key="1">
    <source>
        <dbReference type="Pfam" id="PF20464"/>
    </source>
</evidence>
<dbReference type="GO" id="GO:0008168">
    <property type="term" value="F:methyltransferase activity"/>
    <property type="evidence" value="ECO:0007669"/>
    <property type="project" value="UniProtKB-KW"/>
</dbReference>
<keyword evidence="2" id="KW-0808">Transferase</keyword>
<reference evidence="2" key="1">
    <citation type="submission" date="2013-08" db="EMBL/GenBank/DDBJ databases">
        <authorList>
            <person name="Mendez C."/>
            <person name="Richter M."/>
            <person name="Ferrer M."/>
            <person name="Sanchez J."/>
        </authorList>
    </citation>
    <scope>NUCLEOTIDE SEQUENCE</scope>
</reference>
<evidence type="ECO:0000313" key="2">
    <source>
        <dbReference type="EMBL" id="EQD34796.1"/>
    </source>
</evidence>
<comment type="caution">
    <text evidence="2">The sequence shown here is derived from an EMBL/GenBank/DDBJ whole genome shotgun (WGS) entry which is preliminary data.</text>
</comment>